<comment type="caution">
    <text evidence="2">The sequence shown here is derived from an EMBL/GenBank/DDBJ whole genome shotgun (WGS) entry which is preliminary data.</text>
</comment>
<feature type="region of interest" description="Disordered" evidence="1">
    <location>
        <begin position="1"/>
        <end position="46"/>
    </location>
</feature>
<protein>
    <submittedName>
        <fullName evidence="2">Uncharacterized protein</fullName>
    </submittedName>
</protein>
<keyword evidence="3" id="KW-1185">Reference proteome</keyword>
<name>A0A8X6XEP5_9ARAC</name>
<gene>
    <name evidence="2" type="ORF">TNIN_460171</name>
</gene>
<feature type="compositionally biased region" description="Polar residues" evidence="1">
    <location>
        <begin position="1"/>
        <end position="11"/>
    </location>
</feature>
<evidence type="ECO:0000313" key="3">
    <source>
        <dbReference type="Proteomes" id="UP000886998"/>
    </source>
</evidence>
<dbReference type="AlphaFoldDB" id="A0A8X6XEP5"/>
<sequence length="81" mass="8943">MPQNPSRQNIHSETEVGESSKSVGESSKSVGESSKSDIEEELEGIEKLPSLLTVKTLIENEAKRRRCSYNYTLGLSDPDSE</sequence>
<organism evidence="2 3">
    <name type="scientific">Trichonephila inaurata madagascariensis</name>
    <dbReference type="NCBI Taxonomy" id="2747483"/>
    <lineage>
        <taxon>Eukaryota</taxon>
        <taxon>Metazoa</taxon>
        <taxon>Ecdysozoa</taxon>
        <taxon>Arthropoda</taxon>
        <taxon>Chelicerata</taxon>
        <taxon>Arachnida</taxon>
        <taxon>Araneae</taxon>
        <taxon>Araneomorphae</taxon>
        <taxon>Entelegynae</taxon>
        <taxon>Araneoidea</taxon>
        <taxon>Nephilidae</taxon>
        <taxon>Trichonephila</taxon>
        <taxon>Trichonephila inaurata</taxon>
    </lineage>
</organism>
<feature type="compositionally biased region" description="Low complexity" evidence="1">
    <location>
        <begin position="17"/>
        <end position="33"/>
    </location>
</feature>
<reference evidence="2" key="1">
    <citation type="submission" date="2020-08" db="EMBL/GenBank/DDBJ databases">
        <title>Multicomponent nature underlies the extraordinary mechanical properties of spider dragline silk.</title>
        <authorList>
            <person name="Kono N."/>
            <person name="Nakamura H."/>
            <person name="Mori M."/>
            <person name="Yoshida Y."/>
            <person name="Ohtoshi R."/>
            <person name="Malay A.D."/>
            <person name="Moran D.A.P."/>
            <person name="Tomita M."/>
            <person name="Numata K."/>
            <person name="Arakawa K."/>
        </authorList>
    </citation>
    <scope>NUCLEOTIDE SEQUENCE</scope>
</reference>
<evidence type="ECO:0000256" key="1">
    <source>
        <dbReference type="SAM" id="MobiDB-lite"/>
    </source>
</evidence>
<dbReference type="Proteomes" id="UP000886998">
    <property type="component" value="Unassembled WGS sequence"/>
</dbReference>
<accession>A0A8X6XEP5</accession>
<evidence type="ECO:0000313" key="2">
    <source>
        <dbReference type="EMBL" id="GFY51973.1"/>
    </source>
</evidence>
<proteinExistence type="predicted"/>
<dbReference type="EMBL" id="BMAV01008400">
    <property type="protein sequence ID" value="GFY51973.1"/>
    <property type="molecule type" value="Genomic_DNA"/>
</dbReference>